<dbReference type="AlphaFoldDB" id="A0A3B1CAG4"/>
<dbReference type="Gene3D" id="3.20.20.80">
    <property type="entry name" value="Glycosidases"/>
    <property type="match status" value="1"/>
</dbReference>
<feature type="non-terminal residue" evidence="2">
    <location>
        <position position="479"/>
    </location>
</feature>
<name>A0A3B1CAG4_9ZZZZ</name>
<organism evidence="2">
    <name type="scientific">hydrothermal vent metagenome</name>
    <dbReference type="NCBI Taxonomy" id="652676"/>
    <lineage>
        <taxon>unclassified sequences</taxon>
        <taxon>metagenomes</taxon>
        <taxon>ecological metagenomes</taxon>
    </lineage>
</organism>
<dbReference type="InterPro" id="IPR032260">
    <property type="entry name" value="DUF5060"/>
</dbReference>
<dbReference type="InterPro" id="IPR013783">
    <property type="entry name" value="Ig-like_fold"/>
</dbReference>
<gene>
    <name evidence="2" type="ORF">MNBD_NITROSPIRAE01-389</name>
</gene>
<evidence type="ECO:0000313" key="2">
    <source>
        <dbReference type="EMBL" id="VAX27506.1"/>
    </source>
</evidence>
<dbReference type="Gene3D" id="2.60.40.10">
    <property type="entry name" value="Immunoglobulins"/>
    <property type="match status" value="1"/>
</dbReference>
<dbReference type="Pfam" id="PF16586">
    <property type="entry name" value="DUF5060"/>
    <property type="match status" value="1"/>
</dbReference>
<evidence type="ECO:0000259" key="1">
    <source>
        <dbReference type="Pfam" id="PF16586"/>
    </source>
</evidence>
<reference evidence="2" key="1">
    <citation type="submission" date="2018-06" db="EMBL/GenBank/DDBJ databases">
        <authorList>
            <person name="Zhirakovskaya E."/>
        </authorList>
    </citation>
    <scope>NUCLEOTIDE SEQUENCE</scope>
</reference>
<dbReference type="EMBL" id="UOGF01000029">
    <property type="protein sequence ID" value="VAX27506.1"/>
    <property type="molecule type" value="Genomic_DNA"/>
</dbReference>
<feature type="domain" description="DUF5060" evidence="1">
    <location>
        <begin position="41"/>
        <end position="108"/>
    </location>
</feature>
<accession>A0A3B1CAG4</accession>
<proteinExistence type="predicted"/>
<protein>
    <recommendedName>
        <fullName evidence="1">DUF5060 domain-containing protein</fullName>
    </recommendedName>
</protein>
<sequence length="479" mass="54172">MNIFKKISSNMRFFADRKNLLRVLVFIVVLLGSYRVDAADVERWKQFRVSFENTSWTGNPFDLDFTATFTHTSSGRELTQFGFYAGNNIWKIYFMPDEVGEWTYVTNSSDDDLDGLLGSFNGVSSSLQGKLVSNGNKWQYSNGEGVFPITTSSLAFFRTTELEDGLKEFIDWSKITMGANMIHFGQLFYFDPNDPVIGGESALPFYASQQPDNFNFEMWDRQNKNFDYIRDQQMGQYLKFFSDGRQKPDSGGIVANADGSISAIEKRLFKYTIARLGAYPIVIWDTGIDISEFRSNTWIDNFTTWFQQNDPWKHPVGSRSGGGSGGKNPDTADFYSDGEIKFPSFENFTETWANRSIPTLMTDRFREDHGRGNYNREKIRRAVWQAGLTGGTGLIVSGNKNAGYLGKDYRSDFKAAPEVGFAEAFFRTKVLDFKALNPLPAIVDNRTYNWSAASPGQEIIVYMRAGNNGQVNVDLSGFA</sequence>